<gene>
    <name evidence="2" type="ORF">GPECTOR_59g667</name>
</gene>
<feature type="region of interest" description="Disordered" evidence="1">
    <location>
        <begin position="1"/>
        <end position="54"/>
    </location>
</feature>
<comment type="caution">
    <text evidence="2">The sequence shown here is derived from an EMBL/GenBank/DDBJ whole genome shotgun (WGS) entry which is preliminary data.</text>
</comment>
<dbReference type="EMBL" id="LSYV01000060">
    <property type="protein sequence ID" value="KXZ45058.1"/>
    <property type="molecule type" value="Genomic_DNA"/>
</dbReference>
<feature type="compositionally biased region" description="Low complexity" evidence="1">
    <location>
        <begin position="475"/>
        <end position="496"/>
    </location>
</feature>
<feature type="region of interest" description="Disordered" evidence="1">
    <location>
        <begin position="439"/>
        <end position="509"/>
    </location>
</feature>
<proteinExistence type="predicted"/>
<reference evidence="3" key="1">
    <citation type="journal article" date="2016" name="Nat. Commun.">
        <title>The Gonium pectorale genome demonstrates co-option of cell cycle regulation during the evolution of multicellularity.</title>
        <authorList>
            <person name="Hanschen E.R."/>
            <person name="Marriage T.N."/>
            <person name="Ferris P.J."/>
            <person name="Hamaji T."/>
            <person name="Toyoda A."/>
            <person name="Fujiyama A."/>
            <person name="Neme R."/>
            <person name="Noguchi H."/>
            <person name="Minakuchi Y."/>
            <person name="Suzuki M."/>
            <person name="Kawai-Toyooka H."/>
            <person name="Smith D.R."/>
            <person name="Sparks H."/>
            <person name="Anderson J."/>
            <person name="Bakaric R."/>
            <person name="Luria V."/>
            <person name="Karger A."/>
            <person name="Kirschner M.W."/>
            <person name="Durand P.M."/>
            <person name="Michod R.E."/>
            <person name="Nozaki H."/>
            <person name="Olson B.J."/>
        </authorList>
    </citation>
    <scope>NUCLEOTIDE SEQUENCE [LARGE SCALE GENOMIC DNA]</scope>
    <source>
        <strain evidence="3">NIES-2863</strain>
    </source>
</reference>
<protein>
    <recommendedName>
        <fullName evidence="4">PI3K/PI4K catalytic domain-containing protein</fullName>
    </recommendedName>
</protein>
<evidence type="ECO:0000313" key="3">
    <source>
        <dbReference type="Proteomes" id="UP000075714"/>
    </source>
</evidence>
<accession>A0A150G5G3</accession>
<evidence type="ECO:0000313" key="2">
    <source>
        <dbReference type="EMBL" id="KXZ45058.1"/>
    </source>
</evidence>
<feature type="compositionally biased region" description="Basic and acidic residues" evidence="1">
    <location>
        <begin position="1"/>
        <end position="25"/>
    </location>
</feature>
<evidence type="ECO:0008006" key="4">
    <source>
        <dbReference type="Google" id="ProtNLM"/>
    </source>
</evidence>
<evidence type="ECO:0000256" key="1">
    <source>
        <dbReference type="SAM" id="MobiDB-lite"/>
    </source>
</evidence>
<sequence length="509" mass="56708">MLAQKLEDNKAVAEEAPRETNEELRKKRQPVYDPELDPTIPVQFKPSSYKPRSAKQTAGLPECKRCYGCRHQLRPIQESTTFMNYTYDNEAGATSSWIFRANTNMTPSGEAVVKMYCLPIQKRPGAKIPTCKPDRTAEVMRHLMALDKLSVECGFTDLVPRMWLAPVRGVVPGVGYPVDWYGLWMEYVDGISLENYLHKGKPRRQPLPVIADMLNNRLNKSRVVRAAVFDLLTSQCDRHAQNIFIQARVRRNAAQLLPAEDGNIKLIDNEASLMHMWKNCGFDSVLVPTTQKQEIVRLANHFVIKLPRDSTLVLPRGFADPQLLLDYRCYLPPGAGDTMGTSYPPEIGTCLKKIAGMSAKEVKEHYGFTELRVANNLLTRAQDMLTRGYEWAAKYGMPQNLPPKRYRIQPKCCKVKPEKSRFVCAHPYEPRWELPFGNPITGREWDKDRPDTGTYEGGTFPEDGPAGAGPGSAAGGAATNATAGAPTVVAAGTAVTDKPAGNRTGTARR</sequence>
<name>A0A150G5G3_GONPE</name>
<dbReference type="OrthoDB" id="536015at2759"/>
<organism evidence="2 3">
    <name type="scientific">Gonium pectorale</name>
    <name type="common">Green alga</name>
    <dbReference type="NCBI Taxonomy" id="33097"/>
    <lineage>
        <taxon>Eukaryota</taxon>
        <taxon>Viridiplantae</taxon>
        <taxon>Chlorophyta</taxon>
        <taxon>core chlorophytes</taxon>
        <taxon>Chlorophyceae</taxon>
        <taxon>CS clade</taxon>
        <taxon>Chlamydomonadales</taxon>
        <taxon>Volvocaceae</taxon>
        <taxon>Gonium</taxon>
    </lineage>
</organism>
<keyword evidence="3" id="KW-1185">Reference proteome</keyword>
<dbReference type="Proteomes" id="UP000075714">
    <property type="component" value="Unassembled WGS sequence"/>
</dbReference>
<dbReference type="AlphaFoldDB" id="A0A150G5G3"/>